<feature type="compositionally biased region" description="Acidic residues" evidence="1">
    <location>
        <begin position="38"/>
        <end position="49"/>
    </location>
</feature>
<evidence type="ECO:0000256" key="1">
    <source>
        <dbReference type="SAM" id="MobiDB-lite"/>
    </source>
</evidence>
<evidence type="ECO:0000313" key="2">
    <source>
        <dbReference type="EMBL" id="MPC59309.1"/>
    </source>
</evidence>
<sequence>MTVRNVNYQWVSSVTKIVTCGVMLFRTDYVDANGQVKEEEEEEEEEEEQQQQQRQEQQRQQQRQQQQQQQQQQ</sequence>
<gene>
    <name evidence="2" type="ORF">E2C01_053325</name>
</gene>
<comment type="caution">
    <text evidence="2">The sequence shown here is derived from an EMBL/GenBank/DDBJ whole genome shotgun (WGS) entry which is preliminary data.</text>
</comment>
<protein>
    <submittedName>
        <fullName evidence="2">Uncharacterized protein</fullName>
    </submittedName>
</protein>
<name>A0A5B7GNX3_PORTR</name>
<reference evidence="2 3" key="1">
    <citation type="submission" date="2019-05" db="EMBL/GenBank/DDBJ databases">
        <title>Another draft genome of Portunus trituberculatus and its Hox gene families provides insights of decapod evolution.</title>
        <authorList>
            <person name="Jeong J.-H."/>
            <person name="Song I."/>
            <person name="Kim S."/>
            <person name="Choi T."/>
            <person name="Kim D."/>
            <person name="Ryu S."/>
            <person name="Kim W."/>
        </authorList>
    </citation>
    <scope>NUCLEOTIDE SEQUENCE [LARGE SCALE GENOMIC DNA]</scope>
    <source>
        <tissue evidence="2">Muscle</tissue>
    </source>
</reference>
<accession>A0A5B7GNX3</accession>
<proteinExistence type="predicted"/>
<keyword evidence="3" id="KW-1185">Reference proteome</keyword>
<dbReference type="EMBL" id="VSRR010016448">
    <property type="protein sequence ID" value="MPC59309.1"/>
    <property type="molecule type" value="Genomic_DNA"/>
</dbReference>
<evidence type="ECO:0000313" key="3">
    <source>
        <dbReference type="Proteomes" id="UP000324222"/>
    </source>
</evidence>
<feature type="region of interest" description="Disordered" evidence="1">
    <location>
        <begin position="35"/>
        <end position="55"/>
    </location>
</feature>
<dbReference type="AlphaFoldDB" id="A0A5B7GNX3"/>
<organism evidence="2 3">
    <name type="scientific">Portunus trituberculatus</name>
    <name type="common">Swimming crab</name>
    <name type="synonym">Neptunus trituberculatus</name>
    <dbReference type="NCBI Taxonomy" id="210409"/>
    <lineage>
        <taxon>Eukaryota</taxon>
        <taxon>Metazoa</taxon>
        <taxon>Ecdysozoa</taxon>
        <taxon>Arthropoda</taxon>
        <taxon>Crustacea</taxon>
        <taxon>Multicrustacea</taxon>
        <taxon>Malacostraca</taxon>
        <taxon>Eumalacostraca</taxon>
        <taxon>Eucarida</taxon>
        <taxon>Decapoda</taxon>
        <taxon>Pleocyemata</taxon>
        <taxon>Brachyura</taxon>
        <taxon>Eubrachyura</taxon>
        <taxon>Portunoidea</taxon>
        <taxon>Portunidae</taxon>
        <taxon>Portuninae</taxon>
        <taxon>Portunus</taxon>
    </lineage>
</organism>
<dbReference type="Proteomes" id="UP000324222">
    <property type="component" value="Unassembled WGS sequence"/>
</dbReference>